<proteinExistence type="predicted"/>
<reference evidence="2 3" key="1">
    <citation type="submission" date="2016-02" db="EMBL/GenBank/DDBJ databases">
        <title>Genome sequence of Halalkalicoccus paucihalophilus DSM 24557.</title>
        <authorList>
            <person name="Poehlein A."/>
            <person name="Daniel R."/>
        </authorList>
    </citation>
    <scope>NUCLEOTIDE SEQUENCE [LARGE SCALE GENOMIC DNA]</scope>
    <source>
        <strain evidence="2 3">DSM 24557</strain>
    </source>
</reference>
<dbReference type="PATRIC" id="fig|1008153.3.peg.1992"/>
<evidence type="ECO:0000256" key="1">
    <source>
        <dbReference type="SAM" id="Phobius"/>
    </source>
</evidence>
<organism evidence="2 3">
    <name type="scientific">Halalkalicoccus paucihalophilus</name>
    <dbReference type="NCBI Taxonomy" id="1008153"/>
    <lineage>
        <taxon>Archaea</taxon>
        <taxon>Methanobacteriati</taxon>
        <taxon>Methanobacteriota</taxon>
        <taxon>Stenosarchaea group</taxon>
        <taxon>Halobacteria</taxon>
        <taxon>Halobacteriales</taxon>
        <taxon>Halococcaceae</taxon>
        <taxon>Halalkalicoccus</taxon>
    </lineage>
</organism>
<feature type="transmembrane region" description="Helical" evidence="1">
    <location>
        <begin position="49"/>
        <end position="68"/>
    </location>
</feature>
<keyword evidence="1" id="KW-0472">Membrane</keyword>
<keyword evidence="3" id="KW-1185">Reference proteome</keyword>
<comment type="caution">
    <text evidence="2">The sequence shown here is derived from an EMBL/GenBank/DDBJ whole genome shotgun (WGS) entry which is preliminary data.</text>
</comment>
<dbReference type="OrthoDB" id="263517at2157"/>
<keyword evidence="1" id="KW-1133">Transmembrane helix</keyword>
<dbReference type="Proteomes" id="UP000075321">
    <property type="component" value="Unassembled WGS sequence"/>
</dbReference>
<dbReference type="EMBL" id="LTAZ01000004">
    <property type="protein sequence ID" value="KYH26853.1"/>
    <property type="molecule type" value="Genomic_DNA"/>
</dbReference>
<feature type="transmembrane region" description="Helical" evidence="1">
    <location>
        <begin position="15"/>
        <end position="37"/>
    </location>
</feature>
<dbReference type="RefSeq" id="WP_066381897.1">
    <property type="nucleotide sequence ID" value="NZ_LTAZ01000004.1"/>
</dbReference>
<accession>A0A151AGU5</accession>
<gene>
    <name evidence="2" type="ORF">HAPAU_19610</name>
</gene>
<name>A0A151AGU5_9EURY</name>
<evidence type="ECO:0000313" key="2">
    <source>
        <dbReference type="EMBL" id="KYH26853.1"/>
    </source>
</evidence>
<protein>
    <submittedName>
        <fullName evidence="2">Uncharacterized protein</fullName>
    </submittedName>
</protein>
<sequence length="80" mass="8500">MASTLSFDDLLADGFVIGAILFCWWTVALIVTLPALALGSFLLADALRWLAILLMVTGAGNALVYAIARGVALSEEARFQ</sequence>
<evidence type="ECO:0000313" key="3">
    <source>
        <dbReference type="Proteomes" id="UP000075321"/>
    </source>
</evidence>
<keyword evidence="1" id="KW-0812">Transmembrane</keyword>
<dbReference type="AlphaFoldDB" id="A0A151AGU5"/>